<reference evidence="1 2" key="1">
    <citation type="submission" date="2017-02" db="EMBL/GenBank/DDBJ databases">
        <title>Bacillus pseudomycoides isolate FSL K6-0042.</title>
        <authorList>
            <person name="Kovac J."/>
        </authorList>
    </citation>
    <scope>NUCLEOTIDE SEQUENCE [LARGE SCALE GENOMIC DNA]</scope>
    <source>
        <strain evidence="1 2">FSL K6-0042</strain>
    </source>
</reference>
<dbReference type="EMBL" id="MWPX01000014">
    <property type="protein sequence ID" value="OUM48320.1"/>
    <property type="molecule type" value="Genomic_DNA"/>
</dbReference>
<accession>A0A1Y3MIQ5</accession>
<evidence type="ECO:0000313" key="2">
    <source>
        <dbReference type="Proteomes" id="UP000195321"/>
    </source>
</evidence>
<comment type="caution">
    <text evidence="1">The sequence shown here is derived from an EMBL/GenBank/DDBJ whole genome shotgun (WGS) entry which is preliminary data.</text>
</comment>
<dbReference type="RefSeq" id="WP_033671901.1">
    <property type="nucleotide sequence ID" value="NZ_CP189809.1"/>
</dbReference>
<protein>
    <submittedName>
        <fullName evidence="1">Uncharacterized protein</fullName>
    </submittedName>
</protein>
<evidence type="ECO:0000313" key="1">
    <source>
        <dbReference type="EMBL" id="OUM48320.1"/>
    </source>
</evidence>
<dbReference type="AlphaFoldDB" id="A0A1Y3MIQ5"/>
<gene>
    <name evidence="1" type="ORF">BW425_13720</name>
</gene>
<dbReference type="Proteomes" id="UP000195321">
    <property type="component" value="Unassembled WGS sequence"/>
</dbReference>
<proteinExistence type="predicted"/>
<organism evidence="1 2">
    <name type="scientific">Bacillus pseudomycoides</name>
    <dbReference type="NCBI Taxonomy" id="64104"/>
    <lineage>
        <taxon>Bacteria</taxon>
        <taxon>Bacillati</taxon>
        <taxon>Bacillota</taxon>
        <taxon>Bacilli</taxon>
        <taxon>Bacillales</taxon>
        <taxon>Bacillaceae</taxon>
        <taxon>Bacillus</taxon>
        <taxon>Bacillus cereus group</taxon>
    </lineage>
</organism>
<sequence length="216" mass="25352">MLETKNSINMINNINYHLDHSRRNDQHIKIFSNKPNVLPYRVYKHPLNKQIPQKEVMSLVKPFIHIDTLAQILYEVFHNQTLTALVPILFVFQPNAINGISTPGAYSIDFNNDYFIHLKDINIQEFKSGIGEQKGPLAIGYLINKNKSIQYSKIFMYQKLQEQTIECILGLQKKLYLHGELEEQIQVSFNFNKIMLPLIVLQWMKQTVLHERSNKR</sequence>
<name>A0A1Y3MIQ5_9BACI</name>